<dbReference type="EMBL" id="OZ004256">
    <property type="protein sequence ID" value="CAK7903164.1"/>
    <property type="molecule type" value="Genomic_DNA"/>
</dbReference>
<keyword evidence="3" id="KW-1185">Reference proteome</keyword>
<dbReference type="Gene3D" id="2.30.29.30">
    <property type="entry name" value="Pleckstrin-homology domain (PH domain)/Phosphotyrosine-binding domain (PTB)"/>
    <property type="match status" value="1"/>
</dbReference>
<dbReference type="PANTHER" id="PTHR37283">
    <property type="entry name" value="PH DOMAIN-CONTAINING PROTEIN YHR131C"/>
    <property type="match status" value="1"/>
</dbReference>
<evidence type="ECO:0000313" key="2">
    <source>
        <dbReference type="EMBL" id="CAK7903164.1"/>
    </source>
</evidence>
<evidence type="ECO:0000313" key="3">
    <source>
        <dbReference type="Proteomes" id="UP001497600"/>
    </source>
</evidence>
<proteinExistence type="predicted"/>
<gene>
    <name evidence="2" type="ORF">CAAN4_D03268</name>
</gene>
<feature type="region of interest" description="Disordered" evidence="1">
    <location>
        <begin position="410"/>
        <end position="457"/>
    </location>
</feature>
<feature type="region of interest" description="Disordered" evidence="1">
    <location>
        <begin position="476"/>
        <end position="576"/>
    </location>
</feature>
<feature type="compositionally biased region" description="Low complexity" evidence="1">
    <location>
        <begin position="79"/>
        <end position="97"/>
    </location>
</feature>
<feature type="region of interest" description="Disordered" evidence="1">
    <location>
        <begin position="306"/>
        <end position="331"/>
    </location>
</feature>
<feature type="compositionally biased region" description="Acidic residues" evidence="1">
    <location>
        <begin position="500"/>
        <end position="523"/>
    </location>
</feature>
<sequence length="716" mass="79949">MSTAHLKTQYPVPVPRNPLPIKNFKATHSKQFEIERASQDSLPGEYMSSTSLSTNSSRAESSTNIFGDDSSENVDTHRSQTPATPSTSNNSDTSLPTPSTPPPRIIVPKAHTPSYRSPIPIVFGSPLGMTTRRPTVASAHTPPPPPSSVQHIQPFFETAQDDYLQFLEPNPVAPPEYESLPPGGCPKYPIMGPIETSASSFQSETLPDYTPTIYKIGMVSRKCEWLSPYEPSTTRSWRNMVMELNSTQLNFYSIPSNLEAHLSHFRGSGSQGEVPYTDMDNFNSTLTDNEDIEFYKMCQRVGIIPSDGTDNASNQSGSNIRRNSSSTSISSRGNIKNNKFLVRTYTLQHARIGLATDYKKRSNVLRIRVESEQILIDFGVTKTLIDWNLALGIGKDVSLDISERELPRYRTVPRRRRNRNRNRRNTTSNDTNSRETFLSTSGTNGRRRAQSDANLSYGQNSIKGRLFRMKSKLSLSGMTDSSNNNSNILPVRAMQPTFSVDDEDDDEEEEVDEVGGTGGEDEGAYSGADSLDDEGQVRFLHQSEGDEEEEDDEDADEYDPEILQENDRNDRQTRHYRPSISHLEDFKWDPCRDNTTSEAKLFRNCLRCIKPLTAEDLWIGKVLVKPTTLSPLNMSYLRNVKYGSGIPSNSSSTTSLASLSSTNNYTTTLGSGTSFRKRSFSIKDIPHMPDTTLPKVPNHFVKEYTVGSHGLIPKLI</sequence>
<dbReference type="Proteomes" id="UP001497600">
    <property type="component" value="Chromosome D"/>
</dbReference>
<protein>
    <submittedName>
        <fullName evidence="2">Uncharacterized protein</fullName>
    </submittedName>
</protein>
<feature type="compositionally biased region" description="Polar residues" evidence="1">
    <location>
        <begin position="476"/>
        <end position="488"/>
    </location>
</feature>
<feature type="region of interest" description="Disordered" evidence="1">
    <location>
        <begin position="1"/>
        <end position="111"/>
    </location>
</feature>
<name>A0ABP0EAB6_9ASCO</name>
<feature type="compositionally biased region" description="Low complexity" evidence="1">
    <location>
        <begin position="313"/>
        <end position="331"/>
    </location>
</feature>
<dbReference type="InterPro" id="IPR011993">
    <property type="entry name" value="PH-like_dom_sf"/>
</dbReference>
<reference evidence="2 3" key="1">
    <citation type="submission" date="2024-01" db="EMBL/GenBank/DDBJ databases">
        <authorList>
            <consortium name="Genoscope - CEA"/>
            <person name="William W."/>
        </authorList>
    </citation>
    <scope>NUCLEOTIDE SEQUENCE [LARGE SCALE GENOMIC DNA]</scope>
    <source>
        <strain evidence="2 3">29B2s-10</strain>
    </source>
</reference>
<feature type="compositionally biased region" description="Low complexity" evidence="1">
    <location>
        <begin position="48"/>
        <end position="63"/>
    </location>
</feature>
<feature type="compositionally biased region" description="Low complexity" evidence="1">
    <location>
        <begin position="425"/>
        <end position="436"/>
    </location>
</feature>
<feature type="compositionally biased region" description="Acidic residues" evidence="1">
    <location>
        <begin position="545"/>
        <end position="564"/>
    </location>
</feature>
<accession>A0ABP0EAB6</accession>
<feature type="compositionally biased region" description="Basic residues" evidence="1">
    <location>
        <begin position="411"/>
        <end position="424"/>
    </location>
</feature>
<organism evidence="2 3">
    <name type="scientific">[Candida] anglica</name>
    <dbReference type="NCBI Taxonomy" id="148631"/>
    <lineage>
        <taxon>Eukaryota</taxon>
        <taxon>Fungi</taxon>
        <taxon>Dikarya</taxon>
        <taxon>Ascomycota</taxon>
        <taxon>Saccharomycotina</taxon>
        <taxon>Pichiomycetes</taxon>
        <taxon>Debaryomycetaceae</taxon>
        <taxon>Kurtzmaniella</taxon>
    </lineage>
</organism>
<dbReference type="PANTHER" id="PTHR37283:SF1">
    <property type="entry name" value="PH DOMAIN-CONTAINING PROTEIN YHR131C"/>
    <property type="match status" value="1"/>
</dbReference>
<evidence type="ECO:0000256" key="1">
    <source>
        <dbReference type="SAM" id="MobiDB-lite"/>
    </source>
</evidence>